<feature type="compositionally biased region" description="Gly residues" evidence="1">
    <location>
        <begin position="250"/>
        <end position="259"/>
    </location>
</feature>
<protein>
    <submittedName>
        <fullName evidence="2">Uncharacterized protein</fullName>
    </submittedName>
</protein>
<name>A0AAD6XDU1_9AGAR</name>
<feature type="region of interest" description="Disordered" evidence="1">
    <location>
        <begin position="131"/>
        <end position="170"/>
    </location>
</feature>
<comment type="caution">
    <text evidence="2">The sequence shown here is derived from an EMBL/GenBank/DDBJ whole genome shotgun (WGS) entry which is preliminary data.</text>
</comment>
<evidence type="ECO:0000313" key="2">
    <source>
        <dbReference type="EMBL" id="KAJ7044675.1"/>
    </source>
</evidence>
<dbReference type="EMBL" id="JARJCM010000006">
    <property type="protein sequence ID" value="KAJ7044675.1"/>
    <property type="molecule type" value="Genomic_DNA"/>
</dbReference>
<dbReference type="AlphaFoldDB" id="A0AAD6XDU1"/>
<organism evidence="2 3">
    <name type="scientific">Mycena alexandri</name>
    <dbReference type="NCBI Taxonomy" id="1745969"/>
    <lineage>
        <taxon>Eukaryota</taxon>
        <taxon>Fungi</taxon>
        <taxon>Dikarya</taxon>
        <taxon>Basidiomycota</taxon>
        <taxon>Agaricomycotina</taxon>
        <taxon>Agaricomycetes</taxon>
        <taxon>Agaricomycetidae</taxon>
        <taxon>Agaricales</taxon>
        <taxon>Marasmiineae</taxon>
        <taxon>Mycenaceae</taxon>
        <taxon>Mycena</taxon>
    </lineage>
</organism>
<gene>
    <name evidence="2" type="ORF">C8F04DRAFT_1069160</name>
</gene>
<feature type="region of interest" description="Disordered" evidence="1">
    <location>
        <begin position="216"/>
        <end position="259"/>
    </location>
</feature>
<proteinExistence type="predicted"/>
<dbReference type="Proteomes" id="UP001218188">
    <property type="component" value="Unassembled WGS sequence"/>
</dbReference>
<accession>A0AAD6XDU1</accession>
<feature type="region of interest" description="Disordered" evidence="1">
    <location>
        <begin position="33"/>
        <end position="65"/>
    </location>
</feature>
<feature type="compositionally biased region" description="Basic residues" evidence="1">
    <location>
        <begin position="131"/>
        <end position="144"/>
    </location>
</feature>
<evidence type="ECO:0000313" key="3">
    <source>
        <dbReference type="Proteomes" id="UP001218188"/>
    </source>
</evidence>
<sequence>MMRCGRACLVGAGPRTKTESRCRAGVGANVERREADERDGRAGKLSTIRPGKTCPSHQRRPDSKLPTCRNVEMSSHYLIFALWWCEDGVEAAPTSCSQQIGQVYPAGIAGRWGTGLFVRLSFPASFVSHGRRRTTSRGRGKRWTRSGEEERGEGGGETTERYDSGATGSPGWETAVLARAGAASIRRMEADSSCGQPTPIVEHAIKLTWSVSSTEDGVERKWGGGSRRMSEGDELEAVGQLQPIRQRGEGCIGGGRPRS</sequence>
<evidence type="ECO:0000256" key="1">
    <source>
        <dbReference type="SAM" id="MobiDB-lite"/>
    </source>
</evidence>
<keyword evidence="3" id="KW-1185">Reference proteome</keyword>
<feature type="compositionally biased region" description="Basic and acidic residues" evidence="1">
    <location>
        <begin position="145"/>
        <end position="163"/>
    </location>
</feature>
<reference evidence="2" key="1">
    <citation type="submission" date="2023-03" db="EMBL/GenBank/DDBJ databases">
        <title>Massive genome expansion in bonnet fungi (Mycena s.s.) driven by repeated elements and novel gene families across ecological guilds.</title>
        <authorList>
            <consortium name="Lawrence Berkeley National Laboratory"/>
            <person name="Harder C.B."/>
            <person name="Miyauchi S."/>
            <person name="Viragh M."/>
            <person name="Kuo A."/>
            <person name="Thoen E."/>
            <person name="Andreopoulos B."/>
            <person name="Lu D."/>
            <person name="Skrede I."/>
            <person name="Drula E."/>
            <person name="Henrissat B."/>
            <person name="Morin E."/>
            <person name="Kohler A."/>
            <person name="Barry K."/>
            <person name="LaButti K."/>
            <person name="Morin E."/>
            <person name="Salamov A."/>
            <person name="Lipzen A."/>
            <person name="Mereny Z."/>
            <person name="Hegedus B."/>
            <person name="Baldrian P."/>
            <person name="Stursova M."/>
            <person name="Weitz H."/>
            <person name="Taylor A."/>
            <person name="Grigoriev I.V."/>
            <person name="Nagy L.G."/>
            <person name="Martin F."/>
            <person name="Kauserud H."/>
        </authorList>
    </citation>
    <scope>NUCLEOTIDE SEQUENCE</scope>
    <source>
        <strain evidence="2">CBHHK200</strain>
    </source>
</reference>
<feature type="compositionally biased region" description="Basic and acidic residues" evidence="1">
    <location>
        <begin position="33"/>
        <end position="42"/>
    </location>
</feature>